<comment type="caution">
    <text evidence="5">The sequence shown here is derived from an EMBL/GenBank/DDBJ whole genome shotgun (WGS) entry which is preliminary data.</text>
</comment>
<dbReference type="PANTHER" id="PTHR30265:SF4">
    <property type="entry name" value="KOW MOTIF FAMILY PROTEIN, EXPRESSED"/>
    <property type="match status" value="1"/>
</dbReference>
<dbReference type="RefSeq" id="WP_264730410.1">
    <property type="nucleotide sequence ID" value="NZ_JAPDNR010000001.1"/>
</dbReference>
<organism evidence="5 6">
    <name type="scientific">Chitinophaga nivalis</name>
    <dbReference type="NCBI Taxonomy" id="2991709"/>
    <lineage>
        <taxon>Bacteria</taxon>
        <taxon>Pseudomonadati</taxon>
        <taxon>Bacteroidota</taxon>
        <taxon>Chitinophagia</taxon>
        <taxon>Chitinophagales</taxon>
        <taxon>Chitinophagaceae</taxon>
        <taxon>Chitinophaga</taxon>
    </lineage>
</organism>
<name>A0ABT3IKZ4_9BACT</name>
<dbReference type="Gene3D" id="3.30.70.940">
    <property type="entry name" value="NusG, N-terminal domain"/>
    <property type="match status" value="1"/>
</dbReference>
<dbReference type="Pfam" id="PF02357">
    <property type="entry name" value="NusG"/>
    <property type="match status" value="1"/>
</dbReference>
<dbReference type="SMART" id="SM00738">
    <property type="entry name" value="NGN"/>
    <property type="match status" value="1"/>
</dbReference>
<proteinExistence type="predicted"/>
<dbReference type="InterPro" id="IPR008991">
    <property type="entry name" value="Translation_prot_SH3-like_sf"/>
</dbReference>
<evidence type="ECO:0000256" key="2">
    <source>
        <dbReference type="ARBA" id="ARBA00023015"/>
    </source>
</evidence>
<dbReference type="NCBIfam" id="NF033644">
    <property type="entry name" value="antiterm_UpxY"/>
    <property type="match status" value="1"/>
</dbReference>
<protein>
    <submittedName>
        <fullName evidence="5">UpxY family transcription antiterminator</fullName>
    </submittedName>
</protein>
<evidence type="ECO:0000256" key="3">
    <source>
        <dbReference type="ARBA" id="ARBA00023163"/>
    </source>
</evidence>
<dbReference type="CDD" id="cd09895">
    <property type="entry name" value="NGN_SP_UpxY"/>
    <property type="match status" value="1"/>
</dbReference>
<dbReference type="PANTHER" id="PTHR30265">
    <property type="entry name" value="RHO-INTERACTING TRANSCRIPTION TERMINATION FACTOR NUSG"/>
    <property type="match status" value="1"/>
</dbReference>
<accession>A0ABT3IKZ4</accession>
<keyword evidence="3" id="KW-0804">Transcription</keyword>
<evidence type="ECO:0000256" key="1">
    <source>
        <dbReference type="ARBA" id="ARBA00022814"/>
    </source>
</evidence>
<dbReference type="Proteomes" id="UP001207742">
    <property type="component" value="Unassembled WGS sequence"/>
</dbReference>
<dbReference type="EMBL" id="JAPDNS010000001">
    <property type="protein sequence ID" value="MCW3484632.1"/>
    <property type="molecule type" value="Genomic_DNA"/>
</dbReference>
<evidence type="ECO:0000313" key="6">
    <source>
        <dbReference type="Proteomes" id="UP001207742"/>
    </source>
</evidence>
<sequence>MHIKERHSRNTEMRWFIAYTFPKAEHKAAEKLQAMDVTCFLPLHKVVRVWSDRKKVMSVPLFPNYIFIYTTLSRLSELLRFRELVSFVTFDGEAVTVKESLVNSLKMVMGYEVTVETFRHHPGTPVKIIEGPLAGVEGILEKYKGTSRLTLQIQALHRTVSVEVSCDTVIIA</sequence>
<feature type="domain" description="NusG-like N-terminal" evidence="4">
    <location>
        <begin position="12"/>
        <end position="109"/>
    </location>
</feature>
<dbReference type="InterPro" id="IPR006645">
    <property type="entry name" value="NGN-like_dom"/>
</dbReference>
<evidence type="ECO:0000259" key="4">
    <source>
        <dbReference type="SMART" id="SM00738"/>
    </source>
</evidence>
<gene>
    <name evidence="5" type="ORF">OL497_12045</name>
</gene>
<dbReference type="SUPFAM" id="SSF50104">
    <property type="entry name" value="Translation proteins SH3-like domain"/>
    <property type="match status" value="1"/>
</dbReference>
<keyword evidence="6" id="KW-1185">Reference proteome</keyword>
<keyword evidence="2" id="KW-0805">Transcription regulation</keyword>
<keyword evidence="1" id="KW-0889">Transcription antitermination</keyword>
<dbReference type="InterPro" id="IPR043425">
    <property type="entry name" value="NusG-like"/>
</dbReference>
<dbReference type="InterPro" id="IPR036735">
    <property type="entry name" value="NGN_dom_sf"/>
</dbReference>
<dbReference type="SUPFAM" id="SSF82679">
    <property type="entry name" value="N-utilization substance G protein NusG, N-terminal domain"/>
    <property type="match status" value="1"/>
</dbReference>
<reference evidence="5 6" key="1">
    <citation type="submission" date="2022-10" db="EMBL/GenBank/DDBJ databases">
        <title>Chitinophaga nivalis PC15 sp. nov., isolated from Pyeongchang county, South Korea.</title>
        <authorList>
            <person name="Trinh H.N."/>
        </authorList>
    </citation>
    <scope>NUCLEOTIDE SEQUENCE [LARGE SCALE GENOMIC DNA]</scope>
    <source>
        <strain evidence="5 6">PC14</strain>
    </source>
</reference>
<evidence type="ECO:0000313" key="5">
    <source>
        <dbReference type="EMBL" id="MCW3484632.1"/>
    </source>
</evidence>